<dbReference type="InterPro" id="IPR047640">
    <property type="entry name" value="RpiR-like"/>
</dbReference>
<dbReference type="Proteomes" id="UP000183400">
    <property type="component" value="Unassembled WGS sequence"/>
</dbReference>
<dbReference type="InterPro" id="IPR001347">
    <property type="entry name" value="SIS_dom"/>
</dbReference>
<dbReference type="GO" id="GO:0097367">
    <property type="term" value="F:carbohydrate derivative binding"/>
    <property type="evidence" value="ECO:0007669"/>
    <property type="project" value="InterPro"/>
</dbReference>
<dbReference type="EMBL" id="FNNP01000011">
    <property type="protein sequence ID" value="SDX79088.1"/>
    <property type="molecule type" value="Genomic_DNA"/>
</dbReference>
<dbReference type="SUPFAM" id="SSF46689">
    <property type="entry name" value="Homeodomain-like"/>
    <property type="match status" value="1"/>
</dbReference>
<dbReference type="Pfam" id="PF01380">
    <property type="entry name" value="SIS"/>
    <property type="match status" value="1"/>
</dbReference>
<dbReference type="InterPro" id="IPR046348">
    <property type="entry name" value="SIS_dom_sf"/>
</dbReference>
<organism evidence="6 7">
    <name type="scientific">Ruegeria halocynthiae</name>
    <dbReference type="NCBI Taxonomy" id="985054"/>
    <lineage>
        <taxon>Bacteria</taxon>
        <taxon>Pseudomonadati</taxon>
        <taxon>Pseudomonadota</taxon>
        <taxon>Alphaproteobacteria</taxon>
        <taxon>Rhodobacterales</taxon>
        <taxon>Roseobacteraceae</taxon>
        <taxon>Ruegeria</taxon>
    </lineage>
</organism>
<dbReference type="GO" id="GO:1901135">
    <property type="term" value="P:carbohydrate derivative metabolic process"/>
    <property type="evidence" value="ECO:0007669"/>
    <property type="project" value="InterPro"/>
</dbReference>
<dbReference type="InterPro" id="IPR036388">
    <property type="entry name" value="WH-like_DNA-bd_sf"/>
</dbReference>
<dbReference type="PANTHER" id="PTHR30514">
    <property type="entry name" value="GLUCOKINASE"/>
    <property type="match status" value="1"/>
</dbReference>
<sequence>MKNASDNTPYPQSGNSSDSSAPGIAIFQKLVAVARSSDKTMAGLSQWILDNQAQATGLTISSLAQQTGVSETTVFRFCKMLGLKGYKDLRFALAEGRGLALGTQLAGTGAEGPDPKDHRMSSIMRRVIDVNTEQLLKTASLVPLDALQQASDLIVAANHIHLVGFGSSAPVAFDAYQRFLALGLTASAHSDPHILAAVTATVRPGALFLGISCSGLTRDITDTFESAGTRGLKRIAITSNPNSPVAAGADVVLVSAVRRSPVSMDVISTRISQLSIIEMICVALAENYAADPTIMHDTKMIDQEIAKKRVPVRDTPPPKKTP</sequence>
<dbReference type="SUPFAM" id="SSF53697">
    <property type="entry name" value="SIS domain"/>
    <property type="match status" value="1"/>
</dbReference>
<evidence type="ECO:0000259" key="4">
    <source>
        <dbReference type="PROSITE" id="PS51071"/>
    </source>
</evidence>
<gene>
    <name evidence="6" type="ORF">SAMN05444358_111102</name>
</gene>
<evidence type="ECO:0000259" key="5">
    <source>
        <dbReference type="PROSITE" id="PS51464"/>
    </source>
</evidence>
<name>A0A1H3ELP7_9RHOB</name>
<evidence type="ECO:0000313" key="7">
    <source>
        <dbReference type="Proteomes" id="UP000183400"/>
    </source>
</evidence>
<keyword evidence="1" id="KW-0805">Transcription regulation</keyword>
<dbReference type="InterPro" id="IPR009057">
    <property type="entry name" value="Homeodomain-like_sf"/>
</dbReference>
<evidence type="ECO:0000313" key="6">
    <source>
        <dbReference type="EMBL" id="SDX79088.1"/>
    </source>
</evidence>
<dbReference type="AlphaFoldDB" id="A0A1H3ELP7"/>
<dbReference type="GO" id="GO:0003677">
    <property type="term" value="F:DNA binding"/>
    <property type="evidence" value="ECO:0007669"/>
    <property type="project" value="UniProtKB-KW"/>
</dbReference>
<accession>A0A1H3ELP7</accession>
<dbReference type="STRING" id="985054.SAMN05444358_111102"/>
<dbReference type="PANTHER" id="PTHR30514:SF1">
    <property type="entry name" value="HTH-TYPE TRANSCRIPTIONAL REGULATOR HEXR-RELATED"/>
    <property type="match status" value="1"/>
</dbReference>
<dbReference type="CDD" id="cd05013">
    <property type="entry name" value="SIS_RpiR"/>
    <property type="match status" value="1"/>
</dbReference>
<keyword evidence="7" id="KW-1185">Reference proteome</keyword>
<protein>
    <submittedName>
        <fullName evidence="6">Transcriptional regulator, RpiR family</fullName>
    </submittedName>
</protein>
<dbReference type="PROSITE" id="PS51464">
    <property type="entry name" value="SIS"/>
    <property type="match status" value="1"/>
</dbReference>
<feature type="domain" description="SIS" evidence="5">
    <location>
        <begin position="150"/>
        <end position="290"/>
    </location>
</feature>
<evidence type="ECO:0000256" key="3">
    <source>
        <dbReference type="ARBA" id="ARBA00023163"/>
    </source>
</evidence>
<dbReference type="PROSITE" id="PS51071">
    <property type="entry name" value="HTH_RPIR"/>
    <property type="match status" value="1"/>
</dbReference>
<feature type="domain" description="HTH rpiR-type" evidence="4">
    <location>
        <begin position="24"/>
        <end position="100"/>
    </location>
</feature>
<proteinExistence type="predicted"/>
<dbReference type="InterPro" id="IPR035472">
    <property type="entry name" value="RpiR-like_SIS"/>
</dbReference>
<dbReference type="Gene3D" id="1.10.10.10">
    <property type="entry name" value="Winged helix-like DNA-binding domain superfamily/Winged helix DNA-binding domain"/>
    <property type="match status" value="1"/>
</dbReference>
<dbReference type="InterPro" id="IPR000281">
    <property type="entry name" value="HTH_RpiR"/>
</dbReference>
<evidence type="ECO:0000256" key="2">
    <source>
        <dbReference type="ARBA" id="ARBA00023125"/>
    </source>
</evidence>
<keyword evidence="3" id="KW-0804">Transcription</keyword>
<reference evidence="7" key="1">
    <citation type="submission" date="2016-10" db="EMBL/GenBank/DDBJ databases">
        <authorList>
            <person name="Varghese N."/>
            <person name="Submissions S."/>
        </authorList>
    </citation>
    <scope>NUCLEOTIDE SEQUENCE [LARGE SCALE GENOMIC DNA]</scope>
    <source>
        <strain evidence="7">DSM 27839</strain>
    </source>
</reference>
<dbReference type="GO" id="GO:0003700">
    <property type="term" value="F:DNA-binding transcription factor activity"/>
    <property type="evidence" value="ECO:0007669"/>
    <property type="project" value="InterPro"/>
</dbReference>
<evidence type="ECO:0000256" key="1">
    <source>
        <dbReference type="ARBA" id="ARBA00023015"/>
    </source>
</evidence>
<dbReference type="Pfam" id="PF01418">
    <property type="entry name" value="HTH_6"/>
    <property type="match status" value="1"/>
</dbReference>
<keyword evidence="2" id="KW-0238">DNA-binding</keyword>
<dbReference type="Gene3D" id="3.40.50.10490">
    <property type="entry name" value="Glucose-6-phosphate isomerase like protein, domain 1"/>
    <property type="match status" value="1"/>
</dbReference>
<dbReference type="OrthoDB" id="8582409at2"/>